<dbReference type="RefSeq" id="WP_136968360.1">
    <property type="nucleotide sequence ID" value="NZ_JARZHI010000074.1"/>
</dbReference>
<dbReference type="SUPFAM" id="SSF48371">
    <property type="entry name" value="ARM repeat"/>
    <property type="match status" value="2"/>
</dbReference>
<dbReference type="InterPro" id="IPR016024">
    <property type="entry name" value="ARM-type_fold"/>
</dbReference>
<evidence type="ECO:0000256" key="5">
    <source>
        <dbReference type="SAM" id="SignalP"/>
    </source>
</evidence>
<gene>
    <name evidence="6" type="ORF">QHF89_42130</name>
</gene>
<feature type="repeat" description="TPR" evidence="3">
    <location>
        <begin position="729"/>
        <end position="762"/>
    </location>
</feature>
<evidence type="ECO:0000256" key="4">
    <source>
        <dbReference type="SAM" id="MobiDB-lite"/>
    </source>
</evidence>
<dbReference type="PANTHER" id="PTHR45586">
    <property type="entry name" value="TPR REPEAT-CONTAINING PROTEIN PA4667"/>
    <property type="match status" value="1"/>
</dbReference>
<evidence type="ECO:0000256" key="3">
    <source>
        <dbReference type="PROSITE-ProRule" id="PRU00339"/>
    </source>
</evidence>
<dbReference type="EMBL" id="JARZHI010000074">
    <property type="protein sequence ID" value="MDI1436178.1"/>
    <property type="molecule type" value="Genomic_DNA"/>
</dbReference>
<feature type="signal peptide" evidence="5">
    <location>
        <begin position="1"/>
        <end position="28"/>
    </location>
</feature>
<dbReference type="Gene3D" id="1.25.40.10">
    <property type="entry name" value="Tetratricopeptide repeat domain"/>
    <property type="match status" value="4"/>
</dbReference>
<dbReference type="Pfam" id="PF13428">
    <property type="entry name" value="TPR_14"/>
    <property type="match status" value="1"/>
</dbReference>
<dbReference type="PROSITE" id="PS50005">
    <property type="entry name" value="TPR"/>
    <property type="match status" value="4"/>
</dbReference>
<dbReference type="SMART" id="SM00567">
    <property type="entry name" value="EZ_HEAT"/>
    <property type="match status" value="9"/>
</dbReference>
<feature type="repeat" description="TPR" evidence="3">
    <location>
        <begin position="342"/>
        <end position="375"/>
    </location>
</feature>
<keyword evidence="7" id="KW-1185">Reference proteome</keyword>
<name>A0ABT6P6I1_9BACT</name>
<dbReference type="Pfam" id="PF13181">
    <property type="entry name" value="TPR_8"/>
    <property type="match status" value="1"/>
</dbReference>
<reference evidence="6 7" key="1">
    <citation type="submission" date="2023-04" db="EMBL/GenBank/DDBJ databases">
        <title>The genome sequence of Polyangium sorediatum DSM14670.</title>
        <authorList>
            <person name="Zhang X."/>
        </authorList>
    </citation>
    <scope>NUCLEOTIDE SEQUENCE [LARGE SCALE GENOMIC DNA]</scope>
    <source>
        <strain evidence="6 7">DSM 14670</strain>
    </source>
</reference>
<keyword evidence="1" id="KW-0677">Repeat</keyword>
<sequence length="1381" mass="148195">MRSHVLAGCLLLGLPFAATVLAPPSAEAADFDPSGRNRKKPPKPNPQPGGGSRPAQPKQPKQPQGDADATGKGPGSDALIARYTAIVISQPSAPFPLQRLSQLYRERDGNIKKLVEEFEKRAATPGTDAWAAKVALAGIYKLDGRPEDAVKTYEAAIAEKPNDPQAILALAQLQSERGDKSASRASYEKALALLKPGPDFEQTTRTLLGLCLDLKDFEAAKKHHDALVKAAQGSLFVKAELGRELLARSLYDRAEVEFRELVKAAAGDNRALAPALRDLGQVLARQKKTEEALSVLKRALTVAGGAAGVRAEILVIMTDAFRAEGKLAELIPILEAEKAQDAQRLATLGGLYEETGDVDKAIATYRKVLGIDSRAIDVRLKLVHLLQTAGELDAAIKEYEALIKAAPGNPDFVFELCETLIQRGDRPKALKLLTELEARVGSEPEILAAVADFYERVEEKDKALKVLQKLAASGGADHTYIVDLGDRYYQAGDKKKALETWARIKQVVPNRARANSLLGEVYLDHDMPLEALNALREAVQLEPTNVRYKKNLAVAIERTAATLGSAAQRYAEARVIWEELLAGAQNDKLLAREARTHIVSLWSLAHELPSRVAPLTARFNGTPPDLEAGRLLAEVQRRLHRLADAEATLRKVTELAPGDEESLLALERILVLEQNLLGAIGVLEKLVEVNPKRAREFYQRMAQYAAELYRDDDSIKYAARAVELSPEDANGHQKLGDMYRRRQDFPHAIAEYRQAIQRNDRLFPVYFDLAELLLSSGQVDEADRLFRRVVRSSPDEELVSRAARMSMQINLGKNSLESLERELLPVAVGNPQKGIYRRLLVELYGAMTLPLVQKVRHEGGTSPAARAARAELGKIGARAIKPLLDALADDKESQQKIAIEVLAYVENKSAGPALYNYATGQADKSLRVRAMIACGALRDPSILPRYEQMLAPKDTGAALLPSDSIAVAAAWGVARMGDKKAEPLLVKLLGSTSPEVRGVAALGLGLTHDKKYTPALVALARAPEAGATARAAAVHALAELGASQSDNLHMLVALADTNEPVLRQAALVALARLAPKGDAAQSASAENALASSLFATDESMRRTAVAAATALATKNFSRTGEALPVPDGPLSMKEILAGLGPDAARVAGARARALVALAPSLERAAVAAASTSPDRARVVADALLANDAELSLAPLLGPDDKLDPESARATSAAIERIAAAVVPAFVALVRHPALEVRTRAVELLARRPEKEAQDAVIDALSDPEESVRRAALAALGRVKHPATIAAVARLGREAPSWPLRVRAAEALGRLGAGATGRVAFETLTTIAQEDPYALVREAAALSMASLDRAAAEPILRKLSASDPEPRIRKTAADLLGGKATN</sequence>
<evidence type="ECO:0000256" key="1">
    <source>
        <dbReference type="ARBA" id="ARBA00022737"/>
    </source>
</evidence>
<dbReference type="Gene3D" id="1.25.10.10">
    <property type="entry name" value="Leucine-rich Repeat Variant"/>
    <property type="match status" value="3"/>
</dbReference>
<dbReference type="SMART" id="SM00028">
    <property type="entry name" value="TPR"/>
    <property type="match status" value="11"/>
</dbReference>
<keyword evidence="2 3" id="KW-0802">TPR repeat</keyword>
<dbReference type="SUPFAM" id="SSF48452">
    <property type="entry name" value="TPR-like"/>
    <property type="match status" value="3"/>
</dbReference>
<evidence type="ECO:0000313" key="7">
    <source>
        <dbReference type="Proteomes" id="UP001160301"/>
    </source>
</evidence>
<comment type="caution">
    <text evidence="6">The sequence shown here is derived from an EMBL/GenBank/DDBJ whole genome shotgun (WGS) entry which is preliminary data.</text>
</comment>
<proteinExistence type="predicted"/>
<dbReference type="Pfam" id="PF13646">
    <property type="entry name" value="HEAT_2"/>
    <property type="match status" value="2"/>
</dbReference>
<dbReference type="InterPro" id="IPR051012">
    <property type="entry name" value="CellSynth/LPSAsmb/PSIAsmb"/>
</dbReference>
<accession>A0ABT6P6I1</accession>
<dbReference type="InterPro" id="IPR011989">
    <property type="entry name" value="ARM-like"/>
</dbReference>
<feature type="region of interest" description="Disordered" evidence="4">
    <location>
        <begin position="26"/>
        <end position="75"/>
    </location>
</feature>
<evidence type="ECO:0000256" key="2">
    <source>
        <dbReference type="ARBA" id="ARBA00022803"/>
    </source>
</evidence>
<feature type="compositionally biased region" description="Low complexity" evidence="4">
    <location>
        <begin position="54"/>
        <end position="64"/>
    </location>
</feature>
<dbReference type="Proteomes" id="UP001160301">
    <property type="component" value="Unassembled WGS sequence"/>
</dbReference>
<organism evidence="6 7">
    <name type="scientific">Polyangium sorediatum</name>
    <dbReference type="NCBI Taxonomy" id="889274"/>
    <lineage>
        <taxon>Bacteria</taxon>
        <taxon>Pseudomonadati</taxon>
        <taxon>Myxococcota</taxon>
        <taxon>Polyangia</taxon>
        <taxon>Polyangiales</taxon>
        <taxon>Polyangiaceae</taxon>
        <taxon>Polyangium</taxon>
    </lineage>
</organism>
<dbReference type="InterPro" id="IPR019734">
    <property type="entry name" value="TPR_rpt"/>
</dbReference>
<keyword evidence="5" id="KW-0732">Signal</keyword>
<feature type="repeat" description="TPR" evidence="3">
    <location>
        <begin position="763"/>
        <end position="796"/>
    </location>
</feature>
<evidence type="ECO:0000313" key="6">
    <source>
        <dbReference type="EMBL" id="MDI1436178.1"/>
    </source>
</evidence>
<dbReference type="InterPro" id="IPR011990">
    <property type="entry name" value="TPR-like_helical_dom_sf"/>
</dbReference>
<dbReference type="InterPro" id="IPR004155">
    <property type="entry name" value="PBS_lyase_HEAT"/>
</dbReference>
<feature type="repeat" description="TPR" evidence="3">
    <location>
        <begin position="512"/>
        <end position="545"/>
    </location>
</feature>
<protein>
    <submittedName>
        <fullName evidence="6">HEAT repeat domain-containing protein</fullName>
    </submittedName>
</protein>
<feature type="chain" id="PRO_5047452603" evidence="5">
    <location>
        <begin position="29"/>
        <end position="1381"/>
    </location>
</feature>
<dbReference type="PANTHER" id="PTHR45586:SF1">
    <property type="entry name" value="LIPOPOLYSACCHARIDE ASSEMBLY PROTEIN B"/>
    <property type="match status" value="1"/>
</dbReference>
<dbReference type="Pfam" id="PF14559">
    <property type="entry name" value="TPR_19"/>
    <property type="match status" value="2"/>
</dbReference>